<dbReference type="RefSeq" id="WP_091528050.1">
    <property type="nucleotide sequence ID" value="NZ_FOLT01000001.1"/>
</dbReference>
<feature type="domain" description="Glutamyl-tRNA reductase N-terminal" evidence="1">
    <location>
        <begin position="7"/>
        <end position="144"/>
    </location>
</feature>
<gene>
    <name evidence="2" type="ORF">SAMN04488102_101286</name>
</gene>
<name>A0A1I1EQQ0_9LACT</name>
<dbReference type="PANTHER" id="PTHR43013">
    <property type="entry name" value="GLUTAMYL-TRNA REDUCTASE"/>
    <property type="match status" value="1"/>
</dbReference>
<reference evidence="3" key="1">
    <citation type="submission" date="2016-10" db="EMBL/GenBank/DDBJ databases">
        <authorList>
            <person name="Varghese N."/>
            <person name="Submissions S."/>
        </authorList>
    </citation>
    <scope>NUCLEOTIDE SEQUENCE [LARGE SCALE GENOMIC DNA]</scope>
    <source>
        <strain evidence="3">DSM 23664</strain>
    </source>
</reference>
<accession>A0A1I1EQQ0</accession>
<organism evidence="2 3">
    <name type="scientific">Alkalibacterium subtropicum</name>
    <dbReference type="NCBI Taxonomy" id="753702"/>
    <lineage>
        <taxon>Bacteria</taxon>
        <taxon>Bacillati</taxon>
        <taxon>Bacillota</taxon>
        <taxon>Bacilli</taxon>
        <taxon>Lactobacillales</taxon>
        <taxon>Carnobacteriaceae</taxon>
        <taxon>Alkalibacterium</taxon>
    </lineage>
</organism>
<dbReference type="Pfam" id="PF05201">
    <property type="entry name" value="GlutR_N"/>
    <property type="match status" value="1"/>
</dbReference>
<dbReference type="STRING" id="753702.SAMN04488102_101286"/>
<dbReference type="AlphaFoldDB" id="A0A1I1EQQ0"/>
<dbReference type="OrthoDB" id="110209at2"/>
<dbReference type="PANTHER" id="PTHR43013:SF1">
    <property type="entry name" value="GLUTAMYL-TRNA REDUCTASE"/>
    <property type="match status" value="1"/>
</dbReference>
<evidence type="ECO:0000313" key="2">
    <source>
        <dbReference type="EMBL" id="SFB89016.1"/>
    </source>
</evidence>
<evidence type="ECO:0000313" key="3">
    <source>
        <dbReference type="Proteomes" id="UP000199612"/>
    </source>
</evidence>
<evidence type="ECO:0000259" key="1">
    <source>
        <dbReference type="Pfam" id="PF05201"/>
    </source>
</evidence>
<dbReference type="GO" id="GO:0050661">
    <property type="term" value="F:NADP binding"/>
    <property type="evidence" value="ECO:0007669"/>
    <property type="project" value="InterPro"/>
</dbReference>
<dbReference type="GO" id="GO:0019353">
    <property type="term" value="P:protoporphyrinogen IX biosynthetic process from glutamate"/>
    <property type="evidence" value="ECO:0007669"/>
    <property type="project" value="TreeGrafter"/>
</dbReference>
<keyword evidence="3" id="KW-1185">Reference proteome</keyword>
<dbReference type="InterPro" id="IPR036343">
    <property type="entry name" value="GluRdtase_N_sf"/>
</dbReference>
<sequence>MKLIMYGVNRDTVSADDIHKYGLNEPMRRCHLNDISRFDGVSEVVLLTSDNRNEYYLYIDEQNFRHGDLLRYLSSHTGKCLEEIILETYSKFNDDVVKHLLGLTSAANREAESLSVLEQAFDESCQNGTVGDVLTDLFKEAITFSLSLFDKRALYPLVSGYETKTIKSMEQYYPINEDMDFLIIGSNESINQMSKYIIGKTQAYMTFLEKNEKSKAMVANIKKWMALTDQTVWAKGIQSVDLSQLVYRLSKADIVIIGPSIQNAWLSNELLDDMSEMRPTAKKQLIIDLCGSQDETLFSDYPNLSYIQIDDTLAEEYSLEKIEEAKAQYEEYLTSQTNDFMGKFNRINEEKVSVLPLKEQASHNVSYIKKISYKV</sequence>
<dbReference type="InterPro" id="IPR015895">
    <property type="entry name" value="4pyrrol_synth_GluRdtase_N"/>
</dbReference>
<dbReference type="Gene3D" id="3.30.460.30">
    <property type="entry name" value="Glutamyl-tRNA reductase, N-terminal domain"/>
    <property type="match status" value="1"/>
</dbReference>
<dbReference type="SUPFAM" id="SSF69742">
    <property type="entry name" value="Glutamyl tRNA-reductase catalytic, N-terminal domain"/>
    <property type="match status" value="1"/>
</dbReference>
<dbReference type="Proteomes" id="UP000199612">
    <property type="component" value="Unassembled WGS sequence"/>
</dbReference>
<dbReference type="GO" id="GO:0008883">
    <property type="term" value="F:glutamyl-tRNA reductase activity"/>
    <property type="evidence" value="ECO:0007669"/>
    <property type="project" value="InterPro"/>
</dbReference>
<dbReference type="EMBL" id="FOLT01000001">
    <property type="protein sequence ID" value="SFB89016.1"/>
    <property type="molecule type" value="Genomic_DNA"/>
</dbReference>
<proteinExistence type="predicted"/>
<protein>
    <submittedName>
        <fullName evidence="2">Glutamyl-tRNA reductase</fullName>
    </submittedName>
</protein>